<dbReference type="Gene3D" id="3.90.550.10">
    <property type="entry name" value="Spore Coat Polysaccharide Biosynthesis Protein SpsA, Chain A"/>
    <property type="match status" value="1"/>
</dbReference>
<dbReference type="AlphaFoldDB" id="A0A0C5WP71"/>
<dbReference type="KEGG" id="sze:AW14_00785"/>
<dbReference type="InterPro" id="IPR001173">
    <property type="entry name" value="Glyco_trans_2-like"/>
</dbReference>
<dbReference type="PANTHER" id="PTHR22916:SF3">
    <property type="entry name" value="UDP-GLCNAC:BETAGAL BETA-1,3-N-ACETYLGLUCOSAMINYLTRANSFERASE-LIKE PROTEIN 1"/>
    <property type="match status" value="1"/>
</dbReference>
<dbReference type="CDD" id="cd00761">
    <property type="entry name" value="Glyco_tranf_GTA_type"/>
    <property type="match status" value="1"/>
</dbReference>
<dbReference type="PANTHER" id="PTHR22916">
    <property type="entry name" value="GLYCOSYLTRANSFERASE"/>
    <property type="match status" value="1"/>
</dbReference>
<proteinExistence type="predicted"/>
<reference evidence="2 3" key="1">
    <citation type="submission" date="2014-02" db="EMBL/GenBank/DDBJ databases">
        <authorList>
            <person name="Young C.-C."/>
            <person name="Hameed A."/>
            <person name="Huang H.-C."/>
            <person name="Shahina M."/>
        </authorList>
    </citation>
    <scope>NUCLEOTIDE SEQUENCE [LARGE SCALE GENOMIC DNA]</scope>
    <source>
        <strain evidence="2 3">CC-SAMT-1</strain>
    </source>
</reference>
<name>A0A0C5WP71_9FLAO</name>
<organism evidence="2 3">
    <name type="scientific">Siansivirga zeaxanthinifaciens CC-SAMT-1</name>
    <dbReference type="NCBI Taxonomy" id="1454006"/>
    <lineage>
        <taxon>Bacteria</taxon>
        <taxon>Pseudomonadati</taxon>
        <taxon>Bacteroidota</taxon>
        <taxon>Flavobacteriia</taxon>
        <taxon>Flavobacteriales</taxon>
        <taxon>Flavobacteriaceae</taxon>
        <taxon>Siansivirga</taxon>
    </lineage>
</organism>
<dbReference type="InterPro" id="IPR029044">
    <property type="entry name" value="Nucleotide-diphossugar_trans"/>
</dbReference>
<gene>
    <name evidence="2" type="ORF">AW14_00785</name>
</gene>
<dbReference type="Proteomes" id="UP000032229">
    <property type="component" value="Chromosome"/>
</dbReference>
<evidence type="ECO:0000259" key="1">
    <source>
        <dbReference type="Pfam" id="PF00535"/>
    </source>
</evidence>
<protein>
    <recommendedName>
        <fullName evidence="1">Glycosyltransferase 2-like domain-containing protein</fullName>
    </recommendedName>
</protein>
<keyword evidence="3" id="KW-1185">Reference proteome</keyword>
<dbReference type="GO" id="GO:0016758">
    <property type="term" value="F:hexosyltransferase activity"/>
    <property type="evidence" value="ECO:0007669"/>
    <property type="project" value="UniProtKB-ARBA"/>
</dbReference>
<dbReference type="OrthoDB" id="199095at2"/>
<dbReference type="STRING" id="1454006.AW14_00785"/>
<dbReference type="Pfam" id="PF00535">
    <property type="entry name" value="Glycos_transf_2"/>
    <property type="match status" value="1"/>
</dbReference>
<dbReference type="EMBL" id="CP007202">
    <property type="protein sequence ID" value="AJR04705.1"/>
    <property type="molecule type" value="Genomic_DNA"/>
</dbReference>
<sequence length="320" mass="37948">MYQLSVLLIAYNNEKYIKETLDSLIKQKTSFKYEIVVGDDCSTDLTFKIISEYAKKHPYLFNIQQNKSQLGILNNFKTTLDRCSGEFVFNFDGDDIVKDEFALEKLAHVLKNNSNLGFVDSGFDCYISEENALIKFWNKKNIVATKKEYKKRMLLGQVIPVGICFRKDLMYKFVDFEYFIDKKITIEDYPVLVDMVMNCDFERINESLHIYRLHSASYSNTKSFDKLFFLSEQMLNLFNYFKLKYKFPEELNESYLELHYKQLLFNCGKNSQKKLGKKSFNSIKKKSFRDIIYYLASQYPLLLKIVLVYKKTYLKFMKPS</sequence>
<evidence type="ECO:0000313" key="2">
    <source>
        <dbReference type="EMBL" id="AJR04705.1"/>
    </source>
</evidence>
<dbReference type="SUPFAM" id="SSF53448">
    <property type="entry name" value="Nucleotide-diphospho-sugar transferases"/>
    <property type="match status" value="1"/>
</dbReference>
<evidence type="ECO:0000313" key="3">
    <source>
        <dbReference type="Proteomes" id="UP000032229"/>
    </source>
</evidence>
<accession>A0A0C5WP71</accession>
<dbReference type="HOGENOM" id="CLU_025996_4_4_10"/>
<feature type="domain" description="Glycosyltransferase 2-like" evidence="1">
    <location>
        <begin position="5"/>
        <end position="128"/>
    </location>
</feature>
<dbReference type="RefSeq" id="WP_044637068.1">
    <property type="nucleotide sequence ID" value="NZ_CP007202.1"/>
</dbReference>